<keyword evidence="1" id="KW-1133">Transmembrane helix</keyword>
<accession>A0A9Q0MUZ4</accession>
<evidence type="ECO:0000313" key="2">
    <source>
        <dbReference type="EMBL" id="KAJ6638483.1"/>
    </source>
</evidence>
<dbReference type="EMBL" id="WJQU01000003">
    <property type="protein sequence ID" value="KAJ6638483.1"/>
    <property type="molecule type" value="Genomic_DNA"/>
</dbReference>
<dbReference type="AlphaFoldDB" id="A0A9Q0MUZ4"/>
<evidence type="ECO:0000313" key="3">
    <source>
        <dbReference type="Proteomes" id="UP001151699"/>
    </source>
</evidence>
<feature type="transmembrane region" description="Helical" evidence="1">
    <location>
        <begin position="161"/>
        <end position="178"/>
    </location>
</feature>
<dbReference type="Proteomes" id="UP001151699">
    <property type="component" value="Chromosome X"/>
</dbReference>
<sequence>MTSHSKYFKIVTENTSCADFVHCGNSCWEMFRWNALNLGYGCCKFIGPVSVIPILLRFRELNTDLIKQCCKKFLEYSAAAWLMSVIGLSFMCCYYKLFGKFYTWSILATPAASSAVICSIICSNRLILMFSRGLSSMVTEAIVKLYADDFVFLRLLRDSPVALTLAFMAANTSIIYALRQIKSDVFWFIQPYKVEQSISPAEKVPSPIIDRILPTEMQYCQHKSSCDSFLQHEIINYLKFGIGIEFVRIIFGNAKHIARRPLKFFAFEFFQKIKLNFVGFLVGYAGIYRTLTCFLTRLMKEDSTNNHLVAALISGTTFYAYPQLSLFGHAFTTAVELLWSIYFIQHKGVDRKQKSIPFLDKIPWSRIIYPIFFGYLCYLRPFYPWATPKIMMSILRGVTLNRESQIMKAYCSRLMSCSDPNVLYLFGMKE</sequence>
<keyword evidence="3" id="KW-1185">Reference proteome</keyword>
<reference evidence="2" key="1">
    <citation type="submission" date="2022-07" db="EMBL/GenBank/DDBJ databases">
        <authorList>
            <person name="Trinca V."/>
            <person name="Uliana J.V.C."/>
            <person name="Torres T.T."/>
            <person name="Ward R.J."/>
            <person name="Monesi N."/>
        </authorList>
    </citation>
    <scope>NUCLEOTIDE SEQUENCE</scope>
    <source>
        <strain evidence="2">HSMRA1968</strain>
        <tissue evidence="2">Whole embryos</tissue>
    </source>
</reference>
<keyword evidence="1" id="KW-0472">Membrane</keyword>
<evidence type="ECO:0000256" key="1">
    <source>
        <dbReference type="SAM" id="Phobius"/>
    </source>
</evidence>
<evidence type="ECO:0008006" key="4">
    <source>
        <dbReference type="Google" id="ProtNLM"/>
    </source>
</evidence>
<organism evidence="2 3">
    <name type="scientific">Pseudolycoriella hygida</name>
    <dbReference type="NCBI Taxonomy" id="35572"/>
    <lineage>
        <taxon>Eukaryota</taxon>
        <taxon>Metazoa</taxon>
        <taxon>Ecdysozoa</taxon>
        <taxon>Arthropoda</taxon>
        <taxon>Hexapoda</taxon>
        <taxon>Insecta</taxon>
        <taxon>Pterygota</taxon>
        <taxon>Neoptera</taxon>
        <taxon>Endopterygota</taxon>
        <taxon>Diptera</taxon>
        <taxon>Nematocera</taxon>
        <taxon>Sciaroidea</taxon>
        <taxon>Sciaridae</taxon>
        <taxon>Pseudolycoriella</taxon>
    </lineage>
</organism>
<feature type="transmembrane region" description="Helical" evidence="1">
    <location>
        <begin position="364"/>
        <end position="383"/>
    </location>
</feature>
<gene>
    <name evidence="2" type="ORF">Bhyg_11218</name>
</gene>
<dbReference type="OrthoDB" id="291792at2759"/>
<feature type="transmembrane region" description="Helical" evidence="1">
    <location>
        <begin position="38"/>
        <end position="58"/>
    </location>
</feature>
<protein>
    <recommendedName>
        <fullName evidence="4">Transmembrane protein 135 N-terminal domain-containing protein</fullName>
    </recommendedName>
</protein>
<feature type="transmembrane region" description="Helical" evidence="1">
    <location>
        <begin position="275"/>
        <end position="299"/>
    </location>
</feature>
<proteinExistence type="predicted"/>
<comment type="caution">
    <text evidence="2">The sequence shown here is derived from an EMBL/GenBank/DDBJ whole genome shotgun (WGS) entry which is preliminary data.</text>
</comment>
<name>A0A9Q0MUZ4_9DIPT</name>
<feature type="transmembrane region" description="Helical" evidence="1">
    <location>
        <begin position="79"/>
        <end position="98"/>
    </location>
</feature>
<feature type="transmembrane region" description="Helical" evidence="1">
    <location>
        <begin position="319"/>
        <end position="344"/>
    </location>
</feature>
<feature type="transmembrane region" description="Helical" evidence="1">
    <location>
        <begin position="104"/>
        <end position="127"/>
    </location>
</feature>
<keyword evidence="1" id="KW-0812">Transmembrane</keyword>